<gene>
    <name evidence="1" type="ORF">MEUPH1_LOCUS11375</name>
</gene>
<sequence>MDGTDNIFWSSTFMKKRKRFKKKMSGELTADERLVDENKLFEVEVYKVVYNNALAKLSNRYMINEDLI</sequence>
<keyword evidence="2" id="KW-1185">Reference proteome</keyword>
<dbReference type="Proteomes" id="UP001160148">
    <property type="component" value="Unassembled WGS sequence"/>
</dbReference>
<dbReference type="AlphaFoldDB" id="A0AAV0WHW5"/>
<accession>A0AAV0WHW5</accession>
<dbReference type="EMBL" id="CARXXK010000002">
    <property type="protein sequence ID" value="CAI6355535.1"/>
    <property type="molecule type" value="Genomic_DNA"/>
</dbReference>
<reference evidence="1 2" key="1">
    <citation type="submission" date="2023-01" db="EMBL/GenBank/DDBJ databases">
        <authorList>
            <person name="Whitehead M."/>
        </authorList>
    </citation>
    <scope>NUCLEOTIDE SEQUENCE [LARGE SCALE GENOMIC DNA]</scope>
</reference>
<evidence type="ECO:0000313" key="1">
    <source>
        <dbReference type="EMBL" id="CAI6355535.1"/>
    </source>
</evidence>
<organism evidence="1 2">
    <name type="scientific">Macrosiphum euphorbiae</name>
    <name type="common">potato aphid</name>
    <dbReference type="NCBI Taxonomy" id="13131"/>
    <lineage>
        <taxon>Eukaryota</taxon>
        <taxon>Metazoa</taxon>
        <taxon>Ecdysozoa</taxon>
        <taxon>Arthropoda</taxon>
        <taxon>Hexapoda</taxon>
        <taxon>Insecta</taxon>
        <taxon>Pterygota</taxon>
        <taxon>Neoptera</taxon>
        <taxon>Paraneoptera</taxon>
        <taxon>Hemiptera</taxon>
        <taxon>Sternorrhyncha</taxon>
        <taxon>Aphidomorpha</taxon>
        <taxon>Aphidoidea</taxon>
        <taxon>Aphididae</taxon>
        <taxon>Macrosiphini</taxon>
        <taxon>Macrosiphum</taxon>
    </lineage>
</organism>
<evidence type="ECO:0000313" key="2">
    <source>
        <dbReference type="Proteomes" id="UP001160148"/>
    </source>
</evidence>
<comment type="caution">
    <text evidence="1">The sequence shown here is derived from an EMBL/GenBank/DDBJ whole genome shotgun (WGS) entry which is preliminary data.</text>
</comment>
<name>A0AAV0WHW5_9HEMI</name>
<protein>
    <submittedName>
        <fullName evidence="1">Uncharacterized protein</fullName>
    </submittedName>
</protein>
<proteinExistence type="predicted"/>